<dbReference type="GO" id="GO:0016020">
    <property type="term" value="C:membrane"/>
    <property type="evidence" value="ECO:0007669"/>
    <property type="project" value="UniProtKB-SubCell"/>
</dbReference>
<sequence length="150" mass="16257">MPNMEIVVITCAFMIADIATGLIKAWHGRDIKSRAMREGLFHKLAFIAVIALAYGVEVAALHIPQITIDVPLVTGICAFVVLTEIVSILENLCAINPQIAKVLDRFPGHPADPDPTIRIETETTTETPASDAKEPESATKHADLSDMTLQ</sequence>
<dbReference type="RefSeq" id="WP_129853665.1">
    <property type="nucleotide sequence ID" value="NZ_RYUQ01000002.1"/>
</dbReference>
<name>A0A4Q5AGF6_9BIFI</name>
<comment type="caution">
    <text evidence="7">The sequence shown here is derived from an EMBL/GenBank/DDBJ whole genome shotgun (WGS) entry which is preliminary data.</text>
</comment>
<feature type="transmembrane region" description="Helical" evidence="6">
    <location>
        <begin position="44"/>
        <end position="64"/>
    </location>
</feature>
<feature type="compositionally biased region" description="Basic and acidic residues" evidence="5">
    <location>
        <begin position="106"/>
        <end position="121"/>
    </location>
</feature>
<keyword evidence="3 6" id="KW-1133">Transmembrane helix</keyword>
<dbReference type="EMBL" id="RYUQ01000002">
    <property type="protein sequence ID" value="RYQ26460.1"/>
    <property type="molecule type" value="Genomic_DNA"/>
</dbReference>
<feature type="transmembrane region" description="Helical" evidence="6">
    <location>
        <begin position="70"/>
        <end position="89"/>
    </location>
</feature>
<reference evidence="7 8" key="1">
    <citation type="submission" date="2018-12" db="EMBL/GenBank/DDBJ databases">
        <title>Unveiling genomic diversity among members of the Bifidobacterium pseudolongum species, a widely distributed gut commensal of the animal kingdom.</title>
        <authorList>
            <person name="Lugli G.A."/>
            <person name="Duranti S."/>
            <person name="Albert K."/>
            <person name="Mancabelli L."/>
            <person name="Napoli S."/>
            <person name="Viappiani A."/>
            <person name="Anzalone R."/>
            <person name="Longhi G."/>
            <person name="Milani C."/>
            <person name="Turroni F."/>
            <person name="Alessandri G."/>
            <person name="Sela D.A."/>
            <person name="Van Sinderen D."/>
            <person name="Ventura M."/>
        </authorList>
    </citation>
    <scope>NUCLEOTIDE SEQUENCE [LARGE SCALE GENOMIC DNA]</scope>
    <source>
        <strain evidence="7 8">2032B</strain>
    </source>
</reference>
<organism evidence="7 8">
    <name type="scientific">Bifidobacterium pseudolongum subsp. globosum</name>
    <dbReference type="NCBI Taxonomy" id="1690"/>
    <lineage>
        <taxon>Bacteria</taxon>
        <taxon>Bacillati</taxon>
        <taxon>Actinomycetota</taxon>
        <taxon>Actinomycetes</taxon>
        <taxon>Bifidobacteriales</taxon>
        <taxon>Bifidobacteriaceae</taxon>
        <taxon>Bifidobacterium</taxon>
    </lineage>
</organism>
<evidence type="ECO:0000256" key="5">
    <source>
        <dbReference type="SAM" id="MobiDB-lite"/>
    </source>
</evidence>
<feature type="region of interest" description="Disordered" evidence="5">
    <location>
        <begin position="106"/>
        <end position="150"/>
    </location>
</feature>
<proteinExistence type="predicted"/>
<gene>
    <name evidence="7" type="ORF">PG2032B_1056</name>
</gene>
<keyword evidence="2 6" id="KW-0812">Transmembrane</keyword>
<evidence type="ECO:0000256" key="4">
    <source>
        <dbReference type="ARBA" id="ARBA00023136"/>
    </source>
</evidence>
<protein>
    <submittedName>
        <fullName evidence="7">Toxin secretion/phage lysis holin</fullName>
    </submittedName>
</protein>
<dbReference type="Pfam" id="PF05105">
    <property type="entry name" value="Phage_holin_4_1"/>
    <property type="match status" value="1"/>
</dbReference>
<accession>A0A4Q5AGF6</accession>
<keyword evidence="4 6" id="KW-0472">Membrane</keyword>
<comment type="subcellular location">
    <subcellularLocation>
        <location evidence="1">Membrane</location>
        <topology evidence="1">Multi-pass membrane protein</topology>
    </subcellularLocation>
</comment>
<evidence type="ECO:0000256" key="1">
    <source>
        <dbReference type="ARBA" id="ARBA00004141"/>
    </source>
</evidence>
<feature type="transmembrane region" description="Helical" evidence="6">
    <location>
        <begin position="6"/>
        <end position="23"/>
    </location>
</feature>
<evidence type="ECO:0000256" key="2">
    <source>
        <dbReference type="ARBA" id="ARBA00022692"/>
    </source>
</evidence>
<dbReference type="InterPro" id="IPR006480">
    <property type="entry name" value="Phage_holin_4_1"/>
</dbReference>
<dbReference type="NCBIfam" id="TIGR01593">
    <property type="entry name" value="holin_tox_secr"/>
    <property type="match status" value="1"/>
</dbReference>
<evidence type="ECO:0000256" key="3">
    <source>
        <dbReference type="ARBA" id="ARBA00022989"/>
    </source>
</evidence>
<dbReference type="Proteomes" id="UP000292535">
    <property type="component" value="Unassembled WGS sequence"/>
</dbReference>
<evidence type="ECO:0000256" key="6">
    <source>
        <dbReference type="SAM" id="Phobius"/>
    </source>
</evidence>
<dbReference type="AlphaFoldDB" id="A0A4Q5AGF6"/>
<evidence type="ECO:0000313" key="7">
    <source>
        <dbReference type="EMBL" id="RYQ26460.1"/>
    </source>
</evidence>
<feature type="compositionally biased region" description="Basic and acidic residues" evidence="5">
    <location>
        <begin position="131"/>
        <end position="144"/>
    </location>
</feature>
<evidence type="ECO:0000313" key="8">
    <source>
        <dbReference type="Proteomes" id="UP000292535"/>
    </source>
</evidence>